<feature type="domain" description="Agenet" evidence="2">
    <location>
        <begin position="74"/>
        <end position="127"/>
    </location>
</feature>
<sequence>MSYQYVENEVVEIDKREGGHDGSYYSAIISGIVGQNQYMVKYRSVFTDAARTKHLNEVVNSAVMRPEPPDGNEWNFHKDDKVDAFSNNAWRAGTLVAKVGDMFRVRLTHNQGDVNASLIRHHYEWDEEENAWNSDYLFNHTQHGTIPKAVASDHESNVGEDNQCTTSEESTGAFGPPLDDDSSPSSITSRRNIHTRILGCSSYTCRNSLATSIADTATIPKVAFRYGTPATKILFKVVQLLKSISNINLAMIVELYPESLWHMILLL</sequence>
<feature type="region of interest" description="Disordered" evidence="1">
    <location>
        <begin position="153"/>
        <end position="187"/>
    </location>
</feature>
<dbReference type="EMBL" id="EQ973895">
    <property type="protein sequence ID" value="EEF39878.1"/>
    <property type="molecule type" value="Genomic_DNA"/>
</dbReference>
<evidence type="ECO:0000313" key="4">
    <source>
        <dbReference type="Proteomes" id="UP000008311"/>
    </source>
</evidence>
<feature type="domain" description="Agenet" evidence="2">
    <location>
        <begin position="3"/>
        <end position="72"/>
    </location>
</feature>
<dbReference type="SMART" id="SM00743">
    <property type="entry name" value="Agenet"/>
    <property type="match status" value="2"/>
</dbReference>
<accession>B9S9A9</accession>
<name>B9S9A9_RICCO</name>
<gene>
    <name evidence="3" type="ORF">RCOM_1015150</name>
</gene>
<protein>
    <submittedName>
        <fullName evidence="3">RNA binding protein, putative</fullName>
    </submittedName>
</protein>
<evidence type="ECO:0000259" key="2">
    <source>
        <dbReference type="SMART" id="SM00743"/>
    </source>
</evidence>
<dbReference type="PANTHER" id="PTHR31917:SF148">
    <property type="entry name" value="DUF724 DOMAIN-CONTAINING PROTEIN 2"/>
    <property type="match status" value="1"/>
</dbReference>
<organism evidence="3 4">
    <name type="scientific">Ricinus communis</name>
    <name type="common">Castor bean</name>
    <dbReference type="NCBI Taxonomy" id="3988"/>
    <lineage>
        <taxon>Eukaryota</taxon>
        <taxon>Viridiplantae</taxon>
        <taxon>Streptophyta</taxon>
        <taxon>Embryophyta</taxon>
        <taxon>Tracheophyta</taxon>
        <taxon>Spermatophyta</taxon>
        <taxon>Magnoliopsida</taxon>
        <taxon>eudicotyledons</taxon>
        <taxon>Gunneridae</taxon>
        <taxon>Pentapetalae</taxon>
        <taxon>rosids</taxon>
        <taxon>fabids</taxon>
        <taxon>Malpighiales</taxon>
        <taxon>Euphorbiaceae</taxon>
        <taxon>Acalyphoideae</taxon>
        <taxon>Acalypheae</taxon>
        <taxon>Ricinus</taxon>
    </lineage>
</organism>
<dbReference type="InterPro" id="IPR008395">
    <property type="entry name" value="Agenet-like_dom"/>
</dbReference>
<dbReference type="InterPro" id="IPR014002">
    <property type="entry name" value="Agenet_dom_plant"/>
</dbReference>
<keyword evidence="4" id="KW-1185">Reference proteome</keyword>
<dbReference type="AlphaFoldDB" id="B9S9A9"/>
<reference evidence="4" key="1">
    <citation type="journal article" date="2010" name="Nat. Biotechnol.">
        <title>Draft genome sequence of the oilseed species Ricinus communis.</title>
        <authorList>
            <person name="Chan A.P."/>
            <person name="Crabtree J."/>
            <person name="Zhao Q."/>
            <person name="Lorenzi H."/>
            <person name="Orvis J."/>
            <person name="Puiu D."/>
            <person name="Melake-Berhan A."/>
            <person name="Jones K.M."/>
            <person name="Redman J."/>
            <person name="Chen G."/>
            <person name="Cahoon E.B."/>
            <person name="Gedil M."/>
            <person name="Stanke M."/>
            <person name="Haas B.J."/>
            <person name="Wortman J.R."/>
            <person name="Fraser-Liggett C.M."/>
            <person name="Ravel J."/>
            <person name="Rabinowicz P.D."/>
        </authorList>
    </citation>
    <scope>NUCLEOTIDE SEQUENCE [LARGE SCALE GENOMIC DNA]</scope>
    <source>
        <strain evidence="4">cv. Hale</strain>
    </source>
</reference>
<evidence type="ECO:0000256" key="1">
    <source>
        <dbReference type="SAM" id="MobiDB-lite"/>
    </source>
</evidence>
<dbReference type="InParanoid" id="B9S9A9"/>
<proteinExistence type="predicted"/>
<dbReference type="STRING" id="3988.B9S9A9"/>
<feature type="compositionally biased region" description="Polar residues" evidence="1">
    <location>
        <begin position="159"/>
        <end position="170"/>
    </location>
</feature>
<dbReference type="Proteomes" id="UP000008311">
    <property type="component" value="Unassembled WGS sequence"/>
</dbReference>
<dbReference type="PANTHER" id="PTHR31917">
    <property type="entry name" value="AGENET DOMAIN-CONTAINING PROTEIN-RELATED"/>
    <property type="match status" value="1"/>
</dbReference>
<dbReference type="Pfam" id="PF05641">
    <property type="entry name" value="Agenet"/>
    <property type="match status" value="1"/>
</dbReference>
<evidence type="ECO:0000313" key="3">
    <source>
        <dbReference type="EMBL" id="EEF39878.1"/>
    </source>
</evidence>